<dbReference type="AlphaFoldDB" id="A0A5J4N6K9"/>
<comment type="caution">
    <text evidence="2">The sequence shown here is derived from an EMBL/GenBank/DDBJ whole genome shotgun (WGS) entry which is preliminary data.</text>
</comment>
<protein>
    <recommendedName>
        <fullName evidence="4">SH3 domain-containing protein</fullName>
    </recommendedName>
</protein>
<dbReference type="Proteomes" id="UP000324629">
    <property type="component" value="Unassembled WGS sequence"/>
</dbReference>
<evidence type="ECO:0000313" key="3">
    <source>
        <dbReference type="Proteomes" id="UP000324629"/>
    </source>
</evidence>
<gene>
    <name evidence="2" type="ORF">DEA37_0009829</name>
</gene>
<evidence type="ECO:0008006" key="4">
    <source>
        <dbReference type="Google" id="ProtNLM"/>
    </source>
</evidence>
<evidence type="ECO:0000256" key="1">
    <source>
        <dbReference type="SAM" id="MobiDB-lite"/>
    </source>
</evidence>
<feature type="region of interest" description="Disordered" evidence="1">
    <location>
        <begin position="38"/>
        <end position="70"/>
    </location>
</feature>
<feature type="region of interest" description="Disordered" evidence="1">
    <location>
        <begin position="102"/>
        <end position="131"/>
    </location>
</feature>
<proteinExistence type="predicted"/>
<keyword evidence="3" id="KW-1185">Reference proteome</keyword>
<feature type="non-terminal residue" evidence="2">
    <location>
        <position position="183"/>
    </location>
</feature>
<name>A0A5J4N6K9_9TREM</name>
<sequence>MTIMGNCFHKVPVKSHIPTEITHTQPVKRNIYINKSSSLPRSNQLDDHQLPSGPGPRYSSDFNGSPFSHRSPKLSEHLNHLYPPMQNPVWSSSHLPSSFDMLDNASSDTPRCSHKRPNRTAHGNRDTDVDSKDQSICAGNLVCNSTIKRSGASNIYVSLFVYAARTEEEISLQKNDTVAVLND</sequence>
<evidence type="ECO:0000313" key="2">
    <source>
        <dbReference type="EMBL" id="KAA3671087.1"/>
    </source>
</evidence>
<organism evidence="2 3">
    <name type="scientific">Paragonimus westermani</name>
    <dbReference type="NCBI Taxonomy" id="34504"/>
    <lineage>
        <taxon>Eukaryota</taxon>
        <taxon>Metazoa</taxon>
        <taxon>Spiralia</taxon>
        <taxon>Lophotrochozoa</taxon>
        <taxon>Platyhelminthes</taxon>
        <taxon>Trematoda</taxon>
        <taxon>Digenea</taxon>
        <taxon>Plagiorchiida</taxon>
        <taxon>Troglotremata</taxon>
        <taxon>Troglotrematidae</taxon>
        <taxon>Paragonimus</taxon>
    </lineage>
</organism>
<reference evidence="2 3" key="1">
    <citation type="journal article" date="2019" name="Gigascience">
        <title>Whole-genome sequence of the oriental lung fluke Paragonimus westermani.</title>
        <authorList>
            <person name="Oey H."/>
            <person name="Zakrzewski M."/>
            <person name="Narain K."/>
            <person name="Devi K.R."/>
            <person name="Agatsuma T."/>
            <person name="Nawaratna S."/>
            <person name="Gobert G.N."/>
            <person name="Jones M.K."/>
            <person name="Ragan M.A."/>
            <person name="McManus D.P."/>
            <person name="Krause L."/>
        </authorList>
    </citation>
    <scope>NUCLEOTIDE SEQUENCE [LARGE SCALE GENOMIC DNA]</scope>
    <source>
        <strain evidence="2 3">IND2009</strain>
    </source>
</reference>
<dbReference type="EMBL" id="QNGE01007320">
    <property type="protein sequence ID" value="KAA3671087.1"/>
    <property type="molecule type" value="Genomic_DNA"/>
</dbReference>
<accession>A0A5J4N6K9</accession>